<dbReference type="InterPro" id="IPR022243">
    <property type="entry name" value="DUF3768"/>
</dbReference>
<keyword evidence="2" id="KW-1185">Reference proteome</keyword>
<evidence type="ECO:0008006" key="3">
    <source>
        <dbReference type="Google" id="ProtNLM"/>
    </source>
</evidence>
<organism evidence="1 2">
    <name type="scientific">Maricaulis virginensis</name>
    <dbReference type="NCBI Taxonomy" id="144022"/>
    <lineage>
        <taxon>Bacteria</taxon>
        <taxon>Pseudomonadati</taxon>
        <taxon>Pseudomonadota</taxon>
        <taxon>Alphaproteobacteria</taxon>
        <taxon>Maricaulales</taxon>
        <taxon>Maricaulaceae</taxon>
        <taxon>Maricaulis</taxon>
    </lineage>
</organism>
<dbReference type="RefSeq" id="WP_271187865.1">
    <property type="nucleotide sequence ID" value="NZ_BSFE01000011.1"/>
</dbReference>
<comment type="caution">
    <text evidence="1">The sequence shown here is derived from an EMBL/GenBank/DDBJ whole genome shotgun (WGS) entry which is preliminary data.</text>
</comment>
<dbReference type="Proteomes" id="UP001143486">
    <property type="component" value="Unassembled WGS sequence"/>
</dbReference>
<protein>
    <recommendedName>
        <fullName evidence="3">DUF3768 domain-containing protein</fullName>
    </recommendedName>
</protein>
<accession>A0A9W6MPT4</accession>
<evidence type="ECO:0000313" key="2">
    <source>
        <dbReference type="Proteomes" id="UP001143486"/>
    </source>
</evidence>
<reference evidence="1" key="1">
    <citation type="journal article" date="2014" name="Int. J. Syst. Evol. Microbiol.">
        <title>Complete genome sequence of Corynebacterium casei LMG S-19264T (=DSM 44701T), isolated from a smear-ripened cheese.</title>
        <authorList>
            <consortium name="US DOE Joint Genome Institute (JGI-PGF)"/>
            <person name="Walter F."/>
            <person name="Albersmeier A."/>
            <person name="Kalinowski J."/>
            <person name="Ruckert C."/>
        </authorList>
    </citation>
    <scope>NUCLEOTIDE SEQUENCE</scope>
    <source>
        <strain evidence="1">VKM B-1513</strain>
    </source>
</reference>
<evidence type="ECO:0000313" key="1">
    <source>
        <dbReference type="EMBL" id="GLK53517.1"/>
    </source>
</evidence>
<reference evidence="1" key="2">
    <citation type="submission" date="2023-01" db="EMBL/GenBank/DDBJ databases">
        <authorList>
            <person name="Sun Q."/>
            <person name="Evtushenko L."/>
        </authorList>
    </citation>
    <scope>NUCLEOTIDE SEQUENCE</scope>
    <source>
        <strain evidence="1">VKM B-1513</strain>
    </source>
</reference>
<proteinExistence type="predicted"/>
<dbReference type="AlphaFoldDB" id="A0A9W6MPT4"/>
<sequence>MNAFDHISNELMVTRMLNDNFRKYFVGGRIMVTASIAACPDLQASLLAIVRGYENFTPDTDVDRDHSFGAFKFAGDSFYWKIDYYDPTMEYASEDPSDQSITRRVLTLMYASEY</sequence>
<gene>
    <name evidence="1" type="ORF">GCM10017621_30250</name>
</gene>
<dbReference type="EMBL" id="BSFE01000011">
    <property type="protein sequence ID" value="GLK53517.1"/>
    <property type="molecule type" value="Genomic_DNA"/>
</dbReference>
<name>A0A9W6MPT4_9PROT</name>
<dbReference type="Pfam" id="PF12599">
    <property type="entry name" value="DUF3768"/>
    <property type="match status" value="1"/>
</dbReference>